<dbReference type="Gene3D" id="2.30.30.40">
    <property type="entry name" value="SH3 Domains"/>
    <property type="match status" value="1"/>
</dbReference>
<protein>
    <submittedName>
        <fullName evidence="5">N-acetylmuramoyl-L-alanine amidase</fullName>
        <ecNumber evidence="5">3.5.1.28</ecNumber>
    </submittedName>
</protein>
<keyword evidence="2" id="KW-0732">Signal</keyword>
<feature type="domain" description="SH3b" evidence="3">
    <location>
        <begin position="236"/>
        <end position="303"/>
    </location>
</feature>
<name>A0ABY5BRF0_9LACO</name>
<dbReference type="Pfam" id="PF01510">
    <property type="entry name" value="Amidase_2"/>
    <property type="match status" value="1"/>
</dbReference>
<evidence type="ECO:0000313" key="6">
    <source>
        <dbReference type="Proteomes" id="UP001057025"/>
    </source>
</evidence>
<keyword evidence="5" id="KW-0378">Hydrolase</keyword>
<dbReference type="Gene3D" id="3.40.80.10">
    <property type="entry name" value="Peptidoglycan recognition protein-like"/>
    <property type="match status" value="1"/>
</dbReference>
<dbReference type="Pfam" id="PF08460">
    <property type="entry name" value="SH3_5"/>
    <property type="match status" value="1"/>
</dbReference>
<dbReference type="InterPro" id="IPR002502">
    <property type="entry name" value="Amidase_domain"/>
</dbReference>
<organism evidence="5 6">
    <name type="scientific">Fructilactobacillus hinvesii</name>
    <dbReference type="NCBI Taxonomy" id="2940300"/>
    <lineage>
        <taxon>Bacteria</taxon>
        <taxon>Bacillati</taxon>
        <taxon>Bacillota</taxon>
        <taxon>Bacilli</taxon>
        <taxon>Lactobacillales</taxon>
        <taxon>Lactobacillaceae</taxon>
        <taxon>Fructilactobacillus</taxon>
    </lineage>
</organism>
<feature type="region of interest" description="Disordered" evidence="1">
    <location>
        <begin position="202"/>
        <end position="247"/>
    </location>
</feature>
<dbReference type="SMART" id="SM00644">
    <property type="entry name" value="Ami_2"/>
    <property type="match status" value="1"/>
</dbReference>
<dbReference type="EC" id="3.5.1.28" evidence="5"/>
<evidence type="ECO:0000256" key="2">
    <source>
        <dbReference type="SAM" id="SignalP"/>
    </source>
</evidence>
<dbReference type="InterPro" id="IPR036505">
    <property type="entry name" value="Amidase/PGRP_sf"/>
</dbReference>
<accession>A0ABY5BRF0</accession>
<keyword evidence="6" id="KW-1185">Reference proteome</keyword>
<dbReference type="InterPro" id="IPR003646">
    <property type="entry name" value="SH3-like_bac-type"/>
</dbReference>
<feature type="compositionally biased region" description="Pro residues" evidence="1">
    <location>
        <begin position="212"/>
        <end position="222"/>
    </location>
</feature>
<gene>
    <name evidence="5" type="ORF">M3M39_04835</name>
</gene>
<dbReference type="CDD" id="cd06583">
    <property type="entry name" value="PGRP"/>
    <property type="match status" value="1"/>
</dbReference>
<dbReference type="GO" id="GO:0008745">
    <property type="term" value="F:N-acetylmuramoyl-L-alanine amidase activity"/>
    <property type="evidence" value="ECO:0007669"/>
    <property type="project" value="UniProtKB-EC"/>
</dbReference>
<dbReference type="Proteomes" id="UP001057025">
    <property type="component" value="Chromosome"/>
</dbReference>
<feature type="signal peptide" evidence="2">
    <location>
        <begin position="1"/>
        <end position="29"/>
    </location>
</feature>
<proteinExistence type="predicted"/>
<feature type="domain" description="N-acetylmuramoyl-L-alanine amidase" evidence="4">
    <location>
        <begin position="40"/>
        <end position="184"/>
    </location>
</feature>
<dbReference type="SMART" id="SM00287">
    <property type="entry name" value="SH3b"/>
    <property type="match status" value="1"/>
</dbReference>
<reference evidence="5" key="1">
    <citation type="submission" date="2022-05" db="EMBL/GenBank/DDBJ databases">
        <authorList>
            <person name="Oliphant S.A."/>
            <person name="Watson-Haigh N.S."/>
            <person name="Sumby K.M."/>
            <person name="Gardner J.M."/>
            <person name="Jiranek V."/>
        </authorList>
    </citation>
    <scope>NUCLEOTIDE SEQUENCE</scope>
    <source>
        <strain evidence="5">KI11_C11</strain>
    </source>
</reference>
<evidence type="ECO:0000259" key="4">
    <source>
        <dbReference type="SMART" id="SM00644"/>
    </source>
</evidence>
<evidence type="ECO:0000313" key="5">
    <source>
        <dbReference type="EMBL" id="USS87449.1"/>
    </source>
</evidence>
<dbReference type="EMBL" id="CP097118">
    <property type="protein sequence ID" value="USS87449.1"/>
    <property type="molecule type" value="Genomic_DNA"/>
</dbReference>
<dbReference type="SUPFAM" id="SSF55846">
    <property type="entry name" value="N-acetylmuramoyl-L-alanine amidase-like"/>
    <property type="match status" value="1"/>
</dbReference>
<feature type="compositionally biased region" description="Low complexity" evidence="1">
    <location>
        <begin position="223"/>
        <end position="232"/>
    </location>
</feature>
<evidence type="ECO:0000256" key="1">
    <source>
        <dbReference type="SAM" id="MobiDB-lite"/>
    </source>
</evidence>
<feature type="chain" id="PRO_5046565004" evidence="2">
    <location>
        <begin position="30"/>
        <end position="308"/>
    </location>
</feature>
<dbReference type="RefSeq" id="WP_252796745.1">
    <property type="nucleotide sequence ID" value="NZ_CP097118.1"/>
</dbReference>
<evidence type="ECO:0000259" key="3">
    <source>
        <dbReference type="SMART" id="SM00287"/>
    </source>
</evidence>
<sequence length="308" mass="33422">METKTKVVSTLAVLSAGFLFALVPANTKAATVDYTYSLGTGEGSSQPTTNKTIIAHETGTPNASAQNNAAFEKRTWYSNGAYVAYIVGNANDGTPGHIYQVGQPGYVQWGAGTWANANSPVQIELAETDNYEDFKVNYATYINLIRDSANAYGIPLTVDDGNYWGVKSHNWISNNIWGDHTDPYGYLSKMGITPAQFAHDVENGVSDSTPSQPVPAPKPSQPSRPSQPRAQSYTSEDGTFVNGDTPINVHSAPNVESSVTGQLPAWYSLVYYGYVVNDGYVWIVYTSYNGTRYCPVRPVGQAAWGTFY</sequence>